<dbReference type="EMBL" id="JAEPWM010000011">
    <property type="protein sequence ID" value="MBK6008676.1"/>
    <property type="molecule type" value="Genomic_DNA"/>
</dbReference>
<reference evidence="1" key="2">
    <citation type="submission" date="2021-01" db="EMBL/GenBank/DDBJ databases">
        <authorList>
            <person name="Kang M."/>
        </authorList>
    </citation>
    <scope>NUCLEOTIDE SEQUENCE</scope>
    <source>
        <strain evidence="1">KACC 17527</strain>
    </source>
</reference>
<protein>
    <recommendedName>
        <fullName evidence="3">Replication-associated protein G2P N-terminal domain-containing protein</fullName>
    </recommendedName>
</protein>
<gene>
    <name evidence="1" type="ORF">JJB11_21455</name>
</gene>
<comment type="caution">
    <text evidence="1">The sequence shown here is derived from an EMBL/GenBank/DDBJ whole genome shotgun (WGS) entry which is preliminary data.</text>
</comment>
<name>A0A934WPL7_9BURK</name>
<sequence>MDKLAYSLPTAKVLGAELGWLPGFHEYVRSALGGGSCMPFFGAPGRFRYGVHLLIPSGSKVLVTYGVRDRKRQRYGVRVECNPARMTASDIALIHNFFRDAFGEAYPELLRACRIRRLDVAVDLVGARLDDLHVIYSHAQQLTVFGKRMSRTRGTIETLMFGSVSSSSAAAVYAKDVESLYRHVSKFSSSREQDDRLSDNRLQQLASRKSQPVVRVEVRLRKLDLLPSELCALENRLLRFAFLERSSMSSVPPLTARAFWSMCRDIGLKATMRSFDGHPFQDRLKESLSVRPSWWAPETAWEEALLSSVLRDLLTLSGVSGKALVDRRTRERQA</sequence>
<reference evidence="1" key="1">
    <citation type="journal article" date="2012" name="J. Microbiol. Biotechnol.">
        <title>Ramlibacter ginsenosidimutans sp. nov., with ginsenoside-converting activity.</title>
        <authorList>
            <person name="Wang L."/>
            <person name="An D.S."/>
            <person name="Kim S.G."/>
            <person name="Jin F.X."/>
            <person name="Kim S.C."/>
            <person name="Lee S.T."/>
            <person name="Im W.T."/>
        </authorList>
    </citation>
    <scope>NUCLEOTIDE SEQUENCE</scope>
    <source>
        <strain evidence="1">KACC 17527</strain>
    </source>
</reference>
<keyword evidence="2" id="KW-1185">Reference proteome</keyword>
<evidence type="ECO:0000313" key="2">
    <source>
        <dbReference type="Proteomes" id="UP000630528"/>
    </source>
</evidence>
<dbReference type="Proteomes" id="UP000630528">
    <property type="component" value="Unassembled WGS sequence"/>
</dbReference>
<evidence type="ECO:0008006" key="3">
    <source>
        <dbReference type="Google" id="ProtNLM"/>
    </source>
</evidence>
<dbReference type="AlphaFoldDB" id="A0A934WPL7"/>
<organism evidence="1 2">
    <name type="scientific">Ramlibacter ginsenosidimutans</name>
    <dbReference type="NCBI Taxonomy" id="502333"/>
    <lineage>
        <taxon>Bacteria</taxon>
        <taxon>Pseudomonadati</taxon>
        <taxon>Pseudomonadota</taxon>
        <taxon>Betaproteobacteria</taxon>
        <taxon>Burkholderiales</taxon>
        <taxon>Comamonadaceae</taxon>
        <taxon>Ramlibacter</taxon>
    </lineage>
</organism>
<evidence type="ECO:0000313" key="1">
    <source>
        <dbReference type="EMBL" id="MBK6008676.1"/>
    </source>
</evidence>
<proteinExistence type="predicted"/>
<accession>A0A934WPL7</accession>
<dbReference type="RefSeq" id="WP_201176400.1">
    <property type="nucleotide sequence ID" value="NZ_JAEPWM010000011.1"/>
</dbReference>